<protein>
    <recommendedName>
        <fullName evidence="4">Prefoldin subunit 4</fullName>
    </recommendedName>
</protein>
<evidence type="ECO:0000313" key="7">
    <source>
        <dbReference type="Proteomes" id="UP000093000"/>
    </source>
</evidence>
<dbReference type="GO" id="GO:0006457">
    <property type="term" value="P:protein folding"/>
    <property type="evidence" value="ECO:0007669"/>
    <property type="project" value="UniProtKB-UniRule"/>
</dbReference>
<dbReference type="FunFam" id="1.10.287.370:FF:000005">
    <property type="entry name" value="Prefoldin subunit 4"/>
    <property type="match status" value="1"/>
</dbReference>
<reference evidence="6 7" key="1">
    <citation type="submission" date="2016-03" db="EMBL/GenBank/DDBJ databases">
        <title>Choanephora cucurbitarum.</title>
        <authorList>
            <person name="Min B."/>
            <person name="Park H."/>
            <person name="Park J.-H."/>
            <person name="Shin H.-D."/>
            <person name="Choi I.-G."/>
        </authorList>
    </citation>
    <scope>NUCLEOTIDE SEQUENCE [LARGE SCALE GENOMIC DNA]</scope>
    <source>
        <strain evidence="6 7">KUS-F28377</strain>
    </source>
</reference>
<keyword evidence="5" id="KW-0175">Coiled coil</keyword>
<evidence type="ECO:0000256" key="2">
    <source>
        <dbReference type="ARBA" id="ARBA00023186"/>
    </source>
</evidence>
<organism evidence="6 7">
    <name type="scientific">Choanephora cucurbitarum</name>
    <dbReference type="NCBI Taxonomy" id="101091"/>
    <lineage>
        <taxon>Eukaryota</taxon>
        <taxon>Fungi</taxon>
        <taxon>Fungi incertae sedis</taxon>
        <taxon>Mucoromycota</taxon>
        <taxon>Mucoromycotina</taxon>
        <taxon>Mucoromycetes</taxon>
        <taxon>Mucorales</taxon>
        <taxon>Mucorineae</taxon>
        <taxon>Choanephoraceae</taxon>
        <taxon>Choanephoroideae</taxon>
        <taxon>Choanephora</taxon>
    </lineage>
</organism>
<dbReference type="CDD" id="cd23165">
    <property type="entry name" value="Prefoldin_4"/>
    <property type="match status" value="1"/>
</dbReference>
<keyword evidence="2 4" id="KW-0143">Chaperone</keyword>
<dbReference type="GO" id="GO:0071629">
    <property type="term" value="P:cytoplasm protein quality control by the ubiquitin-proteasome system"/>
    <property type="evidence" value="ECO:0007669"/>
    <property type="project" value="EnsemblFungi"/>
</dbReference>
<dbReference type="GO" id="GO:0005737">
    <property type="term" value="C:cytoplasm"/>
    <property type="evidence" value="ECO:0007669"/>
    <property type="project" value="EnsemblFungi"/>
</dbReference>
<dbReference type="EMBL" id="LUGH01000256">
    <property type="protein sequence ID" value="OBZ86969.1"/>
    <property type="molecule type" value="Genomic_DNA"/>
</dbReference>
<dbReference type="OrthoDB" id="10250441at2759"/>
<dbReference type="InParanoid" id="A0A1C7NDX2"/>
<dbReference type="PANTHER" id="PTHR21100">
    <property type="entry name" value="PREFOLDIN SUBUNIT 4"/>
    <property type="match status" value="1"/>
</dbReference>
<dbReference type="GO" id="GO:0016272">
    <property type="term" value="C:prefoldin complex"/>
    <property type="evidence" value="ECO:0007669"/>
    <property type="project" value="UniProtKB-UniRule"/>
</dbReference>
<dbReference type="PIRSF" id="PIRSF016477">
    <property type="entry name" value="Prefoldin_subunit_4"/>
    <property type="match status" value="1"/>
</dbReference>
<comment type="function">
    <text evidence="3 4">Binds specifically to cytosolic chaperonin (c-CPN) and transfers target proteins to it. Binds to nascent polypeptide chain and promotes folding in an environment in which there are many competing pathways for nonnative proteins.</text>
</comment>
<dbReference type="GO" id="GO:0015631">
    <property type="term" value="F:tubulin binding"/>
    <property type="evidence" value="ECO:0007669"/>
    <property type="project" value="EnsemblFungi"/>
</dbReference>
<dbReference type="InterPro" id="IPR016661">
    <property type="entry name" value="PFDN4"/>
</dbReference>
<dbReference type="InterPro" id="IPR009053">
    <property type="entry name" value="Prefoldin"/>
</dbReference>
<dbReference type="GO" id="GO:0007021">
    <property type="term" value="P:tubulin complex assembly"/>
    <property type="evidence" value="ECO:0007669"/>
    <property type="project" value="EnsemblFungi"/>
</dbReference>
<dbReference type="SUPFAM" id="SSF46579">
    <property type="entry name" value="Prefoldin"/>
    <property type="match status" value="1"/>
</dbReference>
<evidence type="ECO:0000256" key="1">
    <source>
        <dbReference type="ARBA" id="ARBA00008045"/>
    </source>
</evidence>
<evidence type="ECO:0000256" key="5">
    <source>
        <dbReference type="SAM" id="Coils"/>
    </source>
</evidence>
<feature type="coiled-coil region" evidence="5">
    <location>
        <begin position="31"/>
        <end position="122"/>
    </location>
</feature>
<evidence type="ECO:0000256" key="4">
    <source>
        <dbReference type="PIRNR" id="PIRNR016477"/>
    </source>
</evidence>
<comment type="caution">
    <text evidence="6">The sequence shown here is derived from an EMBL/GenBank/DDBJ whole genome shotgun (WGS) entry which is preliminary data.</text>
</comment>
<dbReference type="InterPro" id="IPR002777">
    <property type="entry name" value="PFD_beta-like"/>
</dbReference>
<dbReference type="AlphaFoldDB" id="A0A1C7NDX2"/>
<comment type="subunit">
    <text evidence="4">Heterohexamer of two PFD-alpha type and four PFD-beta type subunits.</text>
</comment>
<gene>
    <name evidence="6" type="primary">GIM3</name>
    <name evidence="6" type="ORF">A0J61_04974</name>
</gene>
<dbReference type="GO" id="GO:0051082">
    <property type="term" value="F:unfolded protein binding"/>
    <property type="evidence" value="ECO:0007669"/>
    <property type="project" value="InterPro"/>
</dbReference>
<proteinExistence type="inferred from homology"/>
<dbReference type="Proteomes" id="UP000093000">
    <property type="component" value="Unassembled WGS sequence"/>
</dbReference>
<dbReference type="STRING" id="101091.A0A1C7NDX2"/>
<evidence type="ECO:0000313" key="6">
    <source>
        <dbReference type="EMBL" id="OBZ86969.1"/>
    </source>
</evidence>
<dbReference type="GO" id="GO:0032968">
    <property type="term" value="P:positive regulation of transcription elongation by RNA polymerase II"/>
    <property type="evidence" value="ECO:0007669"/>
    <property type="project" value="EnsemblFungi"/>
</dbReference>
<dbReference type="Gene3D" id="1.10.287.370">
    <property type="match status" value="1"/>
</dbReference>
<dbReference type="PANTHER" id="PTHR21100:SF9">
    <property type="entry name" value="PREFOLDIN SUBUNIT 4"/>
    <property type="match status" value="1"/>
</dbReference>
<sequence>MSNIRMLNQKEEANGGDVEVSWVDQQRINEFSKYNAKIDDLEEKYQKLKQEKEYLDDVAMELELADEDEAVRYKVGDAFVHVSASEAVERVEKDSEKLGLEIDDVKQQMDAVQTKMSELKKELYAKFGSAINLEKE</sequence>
<evidence type="ECO:0000256" key="3">
    <source>
        <dbReference type="ARBA" id="ARBA00024667"/>
    </source>
</evidence>
<comment type="similarity">
    <text evidence="1 4">Belongs to the prefoldin subunit beta family.</text>
</comment>
<accession>A0A1C7NDX2</accession>
<dbReference type="Pfam" id="PF01920">
    <property type="entry name" value="Prefoldin_2"/>
    <property type="match status" value="1"/>
</dbReference>
<keyword evidence="7" id="KW-1185">Reference proteome</keyword>
<name>A0A1C7NDX2_9FUNG</name>
<dbReference type="FunCoup" id="A0A1C7NDX2">
    <property type="interactions" value="398"/>
</dbReference>